<dbReference type="EMBL" id="BARV01021383">
    <property type="protein sequence ID" value="GAI23047.1"/>
    <property type="molecule type" value="Genomic_DNA"/>
</dbReference>
<organism evidence="1">
    <name type="scientific">marine sediment metagenome</name>
    <dbReference type="NCBI Taxonomy" id="412755"/>
    <lineage>
        <taxon>unclassified sequences</taxon>
        <taxon>metagenomes</taxon>
        <taxon>ecological metagenomes</taxon>
    </lineage>
</organism>
<dbReference type="InterPro" id="IPR034154">
    <property type="entry name" value="TOPRIM_DnaG/twinkle"/>
</dbReference>
<reference evidence="1" key="1">
    <citation type="journal article" date="2014" name="Front. Microbiol.">
        <title>High frequency of phylogenetically diverse reductive dehalogenase-homologous genes in deep subseafloor sedimentary metagenomes.</title>
        <authorList>
            <person name="Kawai M."/>
            <person name="Futagami T."/>
            <person name="Toyoda A."/>
            <person name="Takaki Y."/>
            <person name="Nishi S."/>
            <person name="Hori S."/>
            <person name="Arai W."/>
            <person name="Tsubouchi T."/>
            <person name="Morono Y."/>
            <person name="Uchiyama I."/>
            <person name="Ito T."/>
            <person name="Fujiyama A."/>
            <person name="Inagaki F."/>
            <person name="Takami H."/>
        </authorList>
    </citation>
    <scope>NUCLEOTIDE SEQUENCE</scope>
    <source>
        <strain evidence="1">Expedition CK06-06</strain>
    </source>
</reference>
<sequence length="152" mass="16756">MSDLFFESRKAKSSALEGPKEIVATYDYHTREGKVLFQVVRFEPKSFAQRRPDGKEGWTWGLRGIKPVIYHLPQVKEAIDKGETIFLPEGEKDADNLTSHLGVVATTGPMGAGKWRKAYAQMLTGAKEVVVIADNDSPGLRHAQTIASSLLA</sequence>
<name>X1LUL4_9ZZZZ</name>
<evidence type="ECO:0000313" key="1">
    <source>
        <dbReference type="EMBL" id="GAI23047.1"/>
    </source>
</evidence>
<evidence type="ECO:0008006" key="2">
    <source>
        <dbReference type="Google" id="ProtNLM"/>
    </source>
</evidence>
<dbReference type="Gene3D" id="3.40.1360.10">
    <property type="match status" value="1"/>
</dbReference>
<feature type="non-terminal residue" evidence="1">
    <location>
        <position position="152"/>
    </location>
</feature>
<dbReference type="CDD" id="cd01029">
    <property type="entry name" value="TOPRIM_primases"/>
    <property type="match status" value="1"/>
</dbReference>
<dbReference type="AlphaFoldDB" id="X1LUL4"/>
<accession>X1LUL4</accession>
<dbReference type="SUPFAM" id="SSF56731">
    <property type="entry name" value="DNA primase core"/>
    <property type="match status" value="1"/>
</dbReference>
<proteinExistence type="predicted"/>
<comment type="caution">
    <text evidence="1">The sequence shown here is derived from an EMBL/GenBank/DDBJ whole genome shotgun (WGS) entry which is preliminary data.</text>
</comment>
<protein>
    <recommendedName>
        <fullName evidence="2">Toprim domain-containing protein</fullName>
    </recommendedName>
</protein>
<gene>
    <name evidence="1" type="ORF">S06H3_35449</name>
</gene>